<sequence length="262" mass="30865">LRIEFELTEKNSMNDAIGYLNEFMQITCVIFNKSHQMEQLLNEIFLDYIVMYLKGYDIVYSCSNVNARFDELIYSYTCHLNITIPYDLDQLYRTILPRICKHIRSFKLDDKEHRLITKEMHRFTFLQSLTTMNIMDSKIYPVSSIQHLSNLKTAFACTIHNTDCAKIVSQDICKYIIQVERRIGKLSIKNLTFTLYKNCMGLCTNLKKLTVRVRRVCDMLTLVQYVPLIEYLDAKLVVRFFTELAETHNISTCIQLSQNQRS</sequence>
<dbReference type="Proteomes" id="UP000677228">
    <property type="component" value="Unassembled WGS sequence"/>
</dbReference>
<organism evidence="2 3">
    <name type="scientific">Didymodactylos carnosus</name>
    <dbReference type="NCBI Taxonomy" id="1234261"/>
    <lineage>
        <taxon>Eukaryota</taxon>
        <taxon>Metazoa</taxon>
        <taxon>Spiralia</taxon>
        <taxon>Gnathifera</taxon>
        <taxon>Rotifera</taxon>
        <taxon>Eurotatoria</taxon>
        <taxon>Bdelloidea</taxon>
        <taxon>Philodinida</taxon>
        <taxon>Philodinidae</taxon>
        <taxon>Didymodactylos</taxon>
    </lineage>
</organism>
<proteinExistence type="predicted"/>
<reference evidence="2" key="1">
    <citation type="submission" date="2021-02" db="EMBL/GenBank/DDBJ databases">
        <authorList>
            <person name="Nowell W R."/>
        </authorList>
    </citation>
    <scope>NUCLEOTIDE SEQUENCE</scope>
</reference>
<gene>
    <name evidence="1" type="ORF">OVA965_LOCUS22135</name>
    <name evidence="2" type="ORF">TMI583_LOCUS22853</name>
</gene>
<feature type="non-terminal residue" evidence="2">
    <location>
        <position position="1"/>
    </location>
</feature>
<evidence type="ECO:0000313" key="1">
    <source>
        <dbReference type="EMBL" id="CAF1161981.1"/>
    </source>
</evidence>
<dbReference type="EMBL" id="CAJOBA010033892">
    <property type="protein sequence ID" value="CAF3973719.1"/>
    <property type="molecule type" value="Genomic_DNA"/>
</dbReference>
<evidence type="ECO:0000313" key="2">
    <source>
        <dbReference type="EMBL" id="CAF3973719.1"/>
    </source>
</evidence>
<name>A0A8S2MU92_9BILA</name>
<accession>A0A8S2MU92</accession>
<dbReference type="Proteomes" id="UP000682733">
    <property type="component" value="Unassembled WGS sequence"/>
</dbReference>
<dbReference type="EMBL" id="CAJNOK010012365">
    <property type="protein sequence ID" value="CAF1161981.1"/>
    <property type="molecule type" value="Genomic_DNA"/>
</dbReference>
<protein>
    <submittedName>
        <fullName evidence="2">Uncharacterized protein</fullName>
    </submittedName>
</protein>
<dbReference type="AlphaFoldDB" id="A0A8S2MU92"/>
<evidence type="ECO:0000313" key="3">
    <source>
        <dbReference type="Proteomes" id="UP000682733"/>
    </source>
</evidence>
<comment type="caution">
    <text evidence="2">The sequence shown here is derived from an EMBL/GenBank/DDBJ whole genome shotgun (WGS) entry which is preliminary data.</text>
</comment>